<gene>
    <name evidence="6" type="ORF">GCM10008919_02250</name>
</gene>
<feature type="domain" description="Periplasmic binding protein" evidence="5">
    <location>
        <begin position="43"/>
        <end position="294"/>
    </location>
</feature>
<evidence type="ECO:0000313" key="7">
    <source>
        <dbReference type="Proteomes" id="UP001500399"/>
    </source>
</evidence>
<organism evidence="6 7">
    <name type="scientific">Selenomonas dianae</name>
    <dbReference type="NCBI Taxonomy" id="135079"/>
    <lineage>
        <taxon>Bacteria</taxon>
        <taxon>Bacillati</taxon>
        <taxon>Bacillota</taxon>
        <taxon>Negativicutes</taxon>
        <taxon>Selenomonadales</taxon>
        <taxon>Selenomonadaceae</taxon>
        <taxon>Selenomonas</taxon>
    </lineage>
</organism>
<name>A0ABP3CFC2_9FIRM</name>
<protein>
    <submittedName>
        <fullName evidence="6">Sugar ABC transporter substrate-binding protein</fullName>
    </submittedName>
</protein>
<dbReference type="Gene3D" id="3.40.50.2300">
    <property type="match status" value="2"/>
</dbReference>
<keyword evidence="3 4" id="KW-0732">Signal</keyword>
<dbReference type="PANTHER" id="PTHR46847:SF1">
    <property type="entry name" value="D-ALLOSE-BINDING PERIPLASMIC PROTEIN-RELATED"/>
    <property type="match status" value="1"/>
</dbReference>
<reference evidence="7" key="1">
    <citation type="journal article" date="2019" name="Int. J. Syst. Evol. Microbiol.">
        <title>The Global Catalogue of Microorganisms (GCM) 10K type strain sequencing project: providing services to taxonomists for standard genome sequencing and annotation.</title>
        <authorList>
            <consortium name="The Broad Institute Genomics Platform"/>
            <consortium name="The Broad Institute Genome Sequencing Center for Infectious Disease"/>
            <person name="Wu L."/>
            <person name="Ma J."/>
        </authorList>
    </citation>
    <scope>NUCLEOTIDE SEQUENCE [LARGE SCALE GENOMIC DNA]</scope>
    <source>
        <strain evidence="7">JCM 8542</strain>
    </source>
</reference>
<dbReference type="InterPro" id="IPR028082">
    <property type="entry name" value="Peripla_BP_I"/>
</dbReference>
<dbReference type="RefSeq" id="WP_304987637.1">
    <property type="nucleotide sequence ID" value="NZ_BAAACR010000002.1"/>
</dbReference>
<comment type="subcellular location">
    <subcellularLocation>
        <location evidence="1">Cell envelope</location>
    </subcellularLocation>
</comment>
<feature type="signal peptide" evidence="4">
    <location>
        <begin position="1"/>
        <end position="23"/>
    </location>
</feature>
<comment type="similarity">
    <text evidence="2">Belongs to the bacterial solute-binding protein 2 family.</text>
</comment>
<proteinExistence type="inferred from homology"/>
<dbReference type="EMBL" id="BAAACR010000002">
    <property type="protein sequence ID" value="GAA0202486.1"/>
    <property type="molecule type" value="Genomic_DNA"/>
</dbReference>
<evidence type="ECO:0000256" key="4">
    <source>
        <dbReference type="SAM" id="SignalP"/>
    </source>
</evidence>
<evidence type="ECO:0000313" key="6">
    <source>
        <dbReference type="EMBL" id="GAA0202486.1"/>
    </source>
</evidence>
<evidence type="ECO:0000256" key="2">
    <source>
        <dbReference type="ARBA" id="ARBA00007639"/>
    </source>
</evidence>
<dbReference type="PANTHER" id="PTHR46847">
    <property type="entry name" value="D-ALLOSE-BINDING PERIPLASMIC PROTEIN-RELATED"/>
    <property type="match status" value="1"/>
</dbReference>
<comment type="caution">
    <text evidence="6">The sequence shown here is derived from an EMBL/GenBank/DDBJ whole genome shotgun (WGS) entry which is preliminary data.</text>
</comment>
<dbReference type="PROSITE" id="PS51257">
    <property type="entry name" value="PROKAR_LIPOPROTEIN"/>
    <property type="match status" value="1"/>
</dbReference>
<dbReference type="Proteomes" id="UP001500399">
    <property type="component" value="Unassembled WGS sequence"/>
</dbReference>
<dbReference type="CDD" id="cd19971">
    <property type="entry name" value="PBP1_ABC_sugar_binding-like"/>
    <property type="match status" value="1"/>
</dbReference>
<dbReference type="SUPFAM" id="SSF53822">
    <property type="entry name" value="Periplasmic binding protein-like I"/>
    <property type="match status" value="1"/>
</dbReference>
<evidence type="ECO:0000256" key="3">
    <source>
        <dbReference type="ARBA" id="ARBA00022729"/>
    </source>
</evidence>
<accession>A0ABP3CFC2</accession>
<dbReference type="InterPro" id="IPR025997">
    <property type="entry name" value="SBP_2_dom"/>
</dbReference>
<evidence type="ECO:0000259" key="5">
    <source>
        <dbReference type="Pfam" id="PF13407"/>
    </source>
</evidence>
<dbReference type="Pfam" id="PF13407">
    <property type="entry name" value="Peripla_BP_4"/>
    <property type="match status" value="1"/>
</dbReference>
<keyword evidence="7" id="KW-1185">Reference proteome</keyword>
<evidence type="ECO:0000256" key="1">
    <source>
        <dbReference type="ARBA" id="ARBA00004196"/>
    </source>
</evidence>
<sequence length="320" mass="34496">MQKHLSWRWGFLLLVLLAGIACAQFARMDCSVRRNETRQKFGAVYMTMNNPFYEIIDEEIRTVVENHGDVLISRNPALNADRQIEEIRGLIADGVRVLFINPVGGTRMDTVLAEARAARVIVIAIDTNIAEEGYVAATVVSENERAGAQCAAHLITHADGGRIALLKHSEARSAAQRIEGFRTAIAAHPSFQVVAEAECSGQLEIAMPVMADMLAAHPEIDVVMALNDPAALGAIAALQSAGRAPTDTMVYGVDGVPESRDLIRAGWMTATAVQSPRRIGRMAAEEAYRILAGEAAEDIALPTRLLTVGNVDENDGGGWD</sequence>
<feature type="chain" id="PRO_5046968338" evidence="4">
    <location>
        <begin position="24"/>
        <end position="320"/>
    </location>
</feature>